<dbReference type="GO" id="GO:0033214">
    <property type="term" value="P:siderophore-iron import into cell"/>
    <property type="evidence" value="ECO:0007669"/>
    <property type="project" value="TreeGrafter"/>
</dbReference>
<evidence type="ECO:0000313" key="8">
    <source>
        <dbReference type="EMBL" id="SPY28057.1"/>
    </source>
</evidence>
<dbReference type="EMBL" id="UATL01000001">
    <property type="protein sequence ID" value="SPY28057.1"/>
    <property type="molecule type" value="Genomic_DNA"/>
</dbReference>
<dbReference type="AlphaFoldDB" id="A0A2T3QM04"/>
<dbReference type="RefSeq" id="WP_005299685.1">
    <property type="nucleotide sequence ID" value="NZ_CP035780.1"/>
</dbReference>
<gene>
    <name evidence="8" type="ORF">NCTC11647_01144</name>
</gene>
<comment type="similarity">
    <text evidence="2">Belongs to the binding-protein-dependent transport system permease family. FecCD subfamily.</text>
</comment>
<dbReference type="FunFam" id="1.10.3470.10:FF:000001">
    <property type="entry name" value="Vitamin B12 ABC transporter permease BtuC"/>
    <property type="match status" value="1"/>
</dbReference>
<comment type="subcellular location">
    <subcellularLocation>
        <location evidence="1">Cell membrane</location>
        <topology evidence="1">Multi-pass membrane protein</topology>
    </subcellularLocation>
</comment>
<dbReference type="CDD" id="cd06550">
    <property type="entry name" value="TM_ABC_iron-siderophores_like"/>
    <property type="match status" value="1"/>
</dbReference>
<keyword evidence="7" id="KW-0472">Membrane</keyword>
<protein>
    <submittedName>
        <fullName evidence="8">Probable ABC transporter permease protein HI_1471</fullName>
    </submittedName>
</protein>
<keyword evidence="6" id="KW-1133">Transmembrane helix</keyword>
<dbReference type="SUPFAM" id="SSF81345">
    <property type="entry name" value="ABC transporter involved in vitamin B12 uptake, BtuC"/>
    <property type="match status" value="1"/>
</dbReference>
<evidence type="ECO:0000256" key="3">
    <source>
        <dbReference type="ARBA" id="ARBA00022448"/>
    </source>
</evidence>
<evidence type="ECO:0000256" key="7">
    <source>
        <dbReference type="ARBA" id="ARBA00023136"/>
    </source>
</evidence>
<keyword evidence="4" id="KW-1003">Cell membrane</keyword>
<name>A0A2T3QM04_PHODM</name>
<evidence type="ECO:0000256" key="6">
    <source>
        <dbReference type="ARBA" id="ARBA00022989"/>
    </source>
</evidence>
<evidence type="ECO:0000256" key="2">
    <source>
        <dbReference type="ARBA" id="ARBA00007935"/>
    </source>
</evidence>
<dbReference type="Proteomes" id="UP000251647">
    <property type="component" value="Unassembled WGS sequence"/>
</dbReference>
<dbReference type="PANTHER" id="PTHR30472">
    <property type="entry name" value="FERRIC ENTEROBACTIN TRANSPORT SYSTEM PERMEASE PROTEIN"/>
    <property type="match status" value="1"/>
</dbReference>
<dbReference type="OrthoDB" id="9055647at2"/>
<evidence type="ECO:0000256" key="5">
    <source>
        <dbReference type="ARBA" id="ARBA00022692"/>
    </source>
</evidence>
<keyword evidence="5" id="KW-0812">Transmembrane</keyword>
<reference evidence="8 9" key="1">
    <citation type="submission" date="2018-06" db="EMBL/GenBank/DDBJ databases">
        <authorList>
            <consortium name="Pathogen Informatics"/>
            <person name="Doyle S."/>
        </authorList>
    </citation>
    <scope>NUCLEOTIDE SEQUENCE [LARGE SCALE GENOMIC DNA]</scope>
    <source>
        <strain evidence="8 9">NCTC11647</strain>
    </source>
</reference>
<dbReference type="PANTHER" id="PTHR30472:SF25">
    <property type="entry name" value="ABC TRANSPORTER PERMEASE PROTEIN MJ0876-RELATED"/>
    <property type="match status" value="1"/>
</dbReference>
<evidence type="ECO:0000313" key="9">
    <source>
        <dbReference type="Proteomes" id="UP000251647"/>
    </source>
</evidence>
<dbReference type="GO" id="GO:0022857">
    <property type="term" value="F:transmembrane transporter activity"/>
    <property type="evidence" value="ECO:0007669"/>
    <property type="project" value="InterPro"/>
</dbReference>
<proteinExistence type="inferred from homology"/>
<dbReference type="GO" id="GO:0005886">
    <property type="term" value="C:plasma membrane"/>
    <property type="evidence" value="ECO:0007669"/>
    <property type="project" value="UniProtKB-SubCell"/>
</dbReference>
<evidence type="ECO:0000256" key="1">
    <source>
        <dbReference type="ARBA" id="ARBA00004651"/>
    </source>
</evidence>
<accession>A0A2T3QM04</accession>
<dbReference type="GeneID" id="93397619"/>
<organism evidence="8 9">
    <name type="scientific">Photobacterium damselae</name>
    <dbReference type="NCBI Taxonomy" id="38293"/>
    <lineage>
        <taxon>Bacteria</taxon>
        <taxon>Pseudomonadati</taxon>
        <taxon>Pseudomonadota</taxon>
        <taxon>Gammaproteobacteria</taxon>
        <taxon>Vibrionales</taxon>
        <taxon>Vibrionaceae</taxon>
        <taxon>Photobacterium</taxon>
    </lineage>
</organism>
<dbReference type="Gene3D" id="1.10.3470.10">
    <property type="entry name" value="ABC transporter involved in vitamin B12 uptake, BtuC"/>
    <property type="match status" value="1"/>
</dbReference>
<dbReference type="Pfam" id="PF01032">
    <property type="entry name" value="FecCD"/>
    <property type="match status" value="1"/>
</dbReference>
<evidence type="ECO:0000256" key="4">
    <source>
        <dbReference type="ARBA" id="ARBA00022475"/>
    </source>
</evidence>
<dbReference type="InterPro" id="IPR037294">
    <property type="entry name" value="ABC_BtuC-like"/>
</dbReference>
<dbReference type="InterPro" id="IPR000522">
    <property type="entry name" value="ABC_transptr_permease_BtuC"/>
</dbReference>
<keyword evidence="3" id="KW-0813">Transport</keyword>
<sequence>MGNQRLSIRSLYPIGFGLLLLAIVSSIVIGPMSISYSDSIKALLPWHTELPNHISLVINQIRLPRTLLCIMIGAILAICGAVMQGLFRNPLADPAIIGVTGGAGLGAALAIIVFAPIAAQFPTILNLGAIPLFAFIGGVISTFFVYRLGTGTNGTSVTVMLLAGVAISAISGAGLGLLNYVADDQALRDFSLWSMGSLAGATWSGIALATVSFVALFFFFYRKANALNAFLLGESEAKHMGVNVQRLKKQLIITCAAGVGVTVSLTGPIGFIGLIIPHLGRMLIGPNHKNLIPVSALLGAFILLLADMIARTAFAPQELPVGIITAIIGAPFFIMLLIQQKGRMA</sequence>